<dbReference type="Proteomes" id="UP000352698">
    <property type="component" value="Unassembled WGS sequence"/>
</dbReference>
<dbReference type="InterPro" id="IPR001387">
    <property type="entry name" value="Cro/C1-type_HTH"/>
</dbReference>
<sequence length="88" mass="9819">MKIDDLIKDMKKDTAFAEAYQSEGEKLQTAIALYKAREEAGLTQVELAERAETTQATIARIERGDNVSFEKLSAIAHAMGKELKVEFI</sequence>
<dbReference type="InterPro" id="IPR010982">
    <property type="entry name" value="Lambda_DNA-bd_dom_sf"/>
</dbReference>
<organism evidence="1 2">
    <name type="scientific">Enterococcus hirae</name>
    <dbReference type="NCBI Taxonomy" id="1354"/>
    <lineage>
        <taxon>Bacteria</taxon>
        <taxon>Bacillati</taxon>
        <taxon>Bacillota</taxon>
        <taxon>Bacilli</taxon>
        <taxon>Lactobacillales</taxon>
        <taxon>Enterococcaceae</taxon>
        <taxon>Enterococcus</taxon>
    </lineage>
</organism>
<dbReference type="CDD" id="cd00093">
    <property type="entry name" value="HTH_XRE"/>
    <property type="match status" value="1"/>
</dbReference>
<reference evidence="1 2" key="1">
    <citation type="submission" date="2019-05" db="EMBL/GenBank/DDBJ databases">
        <authorList>
            <consortium name="Pathogen Informatics"/>
        </authorList>
    </citation>
    <scope>NUCLEOTIDE SEQUENCE [LARGE SCALE GENOMIC DNA]</scope>
    <source>
        <strain evidence="1 2">NCTC12204</strain>
    </source>
</reference>
<comment type="caution">
    <text evidence="1">The sequence shown here is derived from an EMBL/GenBank/DDBJ whole genome shotgun (WGS) entry which is preliminary data.</text>
</comment>
<dbReference type="Gene3D" id="1.10.260.40">
    <property type="entry name" value="lambda repressor-like DNA-binding domains"/>
    <property type="match status" value="1"/>
</dbReference>
<evidence type="ECO:0000313" key="1">
    <source>
        <dbReference type="EMBL" id="VTQ73908.1"/>
    </source>
</evidence>
<dbReference type="GO" id="GO:0003677">
    <property type="term" value="F:DNA binding"/>
    <property type="evidence" value="ECO:0007669"/>
    <property type="project" value="InterPro"/>
</dbReference>
<accession>A0A1V8W5M1</accession>
<dbReference type="AlphaFoldDB" id="A0A1V8W5M1"/>
<evidence type="ECO:0000313" key="2">
    <source>
        <dbReference type="Proteomes" id="UP000352698"/>
    </source>
</evidence>
<gene>
    <name evidence="1" type="ORF">NCTC12204_02775</name>
</gene>
<proteinExistence type="predicted"/>
<dbReference type="RefSeq" id="WP_010738094.1">
    <property type="nucleotide sequence ID" value="NZ_CABEEP010000002.1"/>
</dbReference>
<protein>
    <submittedName>
        <fullName evidence="1">Transcriptional regulator, y4mF family</fullName>
    </submittedName>
</protein>
<dbReference type="SUPFAM" id="SSF47413">
    <property type="entry name" value="lambda repressor-like DNA-binding domains"/>
    <property type="match status" value="1"/>
</dbReference>
<dbReference type="EMBL" id="CABEEP010000002">
    <property type="protein sequence ID" value="VTQ73908.1"/>
    <property type="molecule type" value="Genomic_DNA"/>
</dbReference>
<name>A0A1V8W5M1_ENTHR</name>
<dbReference type="SMART" id="SM00530">
    <property type="entry name" value="HTH_XRE"/>
    <property type="match status" value="1"/>
</dbReference>
<dbReference type="Pfam" id="PF01381">
    <property type="entry name" value="HTH_3"/>
    <property type="match status" value="1"/>
</dbReference>
<dbReference type="PROSITE" id="PS50943">
    <property type="entry name" value="HTH_CROC1"/>
    <property type="match status" value="1"/>
</dbReference>